<dbReference type="InterPro" id="IPR038175">
    <property type="entry name" value="CBM21_dom_sf"/>
</dbReference>
<evidence type="ECO:0000256" key="5">
    <source>
        <dbReference type="ARBA" id="ARBA00023277"/>
    </source>
</evidence>
<dbReference type="InterPro" id="IPR008928">
    <property type="entry name" value="6-hairpin_glycosidase_sf"/>
</dbReference>
<feature type="compositionally biased region" description="Low complexity" evidence="8">
    <location>
        <begin position="173"/>
        <end position="196"/>
    </location>
</feature>
<dbReference type="AlphaFoldDB" id="A0A8H7UTH7"/>
<dbReference type="PROSITE" id="PS51159">
    <property type="entry name" value="CBM21"/>
    <property type="match status" value="1"/>
</dbReference>
<keyword evidence="7" id="KW-0624">Polysaccharide degradation</keyword>
<evidence type="ECO:0000256" key="3">
    <source>
        <dbReference type="ARBA" id="ARBA00012593"/>
    </source>
</evidence>
<dbReference type="GO" id="GO:0004339">
    <property type="term" value="F:glucan 1,4-alpha-glucosidase activity"/>
    <property type="evidence" value="ECO:0007669"/>
    <property type="project" value="UniProtKB-EC"/>
</dbReference>
<dbReference type="Proteomes" id="UP000603453">
    <property type="component" value="Unassembled WGS sequence"/>
</dbReference>
<keyword evidence="5" id="KW-0119">Carbohydrate metabolism</keyword>
<gene>
    <name evidence="10" type="ORF">INT47_005620</name>
</gene>
<keyword evidence="4" id="KW-0378">Hydrolase</keyword>
<accession>A0A8H7UTH7</accession>
<feature type="domain" description="CBM21" evidence="9">
    <location>
        <begin position="61"/>
        <end position="167"/>
    </location>
</feature>
<dbReference type="InterPro" id="IPR011613">
    <property type="entry name" value="GH15-like"/>
</dbReference>
<dbReference type="EMBL" id="JAEPRD010000181">
    <property type="protein sequence ID" value="KAG2195020.1"/>
    <property type="molecule type" value="Genomic_DNA"/>
</dbReference>
<evidence type="ECO:0000259" key="9">
    <source>
        <dbReference type="PROSITE" id="PS51159"/>
    </source>
</evidence>
<dbReference type="SUPFAM" id="SSF48208">
    <property type="entry name" value="Six-hairpin glycosidases"/>
    <property type="match status" value="1"/>
</dbReference>
<dbReference type="GO" id="GO:0000272">
    <property type="term" value="P:polysaccharide catabolic process"/>
    <property type="evidence" value="ECO:0007669"/>
    <property type="project" value="UniProtKB-KW"/>
</dbReference>
<dbReference type="Pfam" id="PF00723">
    <property type="entry name" value="Glyco_hydro_15"/>
    <property type="match status" value="1"/>
</dbReference>
<reference evidence="10" key="1">
    <citation type="submission" date="2020-12" db="EMBL/GenBank/DDBJ databases">
        <title>Metabolic potential, ecology and presence of endohyphal bacteria is reflected in genomic diversity of Mucoromycotina.</title>
        <authorList>
            <person name="Muszewska A."/>
            <person name="Okrasinska A."/>
            <person name="Steczkiewicz K."/>
            <person name="Drgas O."/>
            <person name="Orlowska M."/>
            <person name="Perlinska-Lenart U."/>
            <person name="Aleksandrzak-Piekarczyk T."/>
            <person name="Szatraj K."/>
            <person name="Zielenkiewicz U."/>
            <person name="Pilsyk S."/>
            <person name="Malc E."/>
            <person name="Mieczkowski P."/>
            <person name="Kruszewska J.S."/>
            <person name="Biernat P."/>
            <person name="Pawlowska J."/>
        </authorList>
    </citation>
    <scope>NUCLEOTIDE SEQUENCE</scope>
    <source>
        <strain evidence="10">WA0000017839</strain>
    </source>
</reference>
<dbReference type="InterPro" id="IPR000165">
    <property type="entry name" value="Glucoamylase"/>
</dbReference>
<evidence type="ECO:0000256" key="4">
    <source>
        <dbReference type="ARBA" id="ARBA00022801"/>
    </source>
</evidence>
<comment type="caution">
    <text evidence="10">The sequence shown here is derived from an EMBL/GenBank/DDBJ whole genome shotgun (WGS) entry which is preliminary data.</text>
</comment>
<keyword evidence="11" id="KW-1185">Reference proteome</keyword>
<feature type="region of interest" description="Disordered" evidence="8">
    <location>
        <begin position="168"/>
        <end position="196"/>
    </location>
</feature>
<evidence type="ECO:0000256" key="1">
    <source>
        <dbReference type="ARBA" id="ARBA00001863"/>
    </source>
</evidence>
<evidence type="ECO:0000256" key="2">
    <source>
        <dbReference type="ARBA" id="ARBA00006188"/>
    </source>
</evidence>
<dbReference type="PANTHER" id="PTHR31616:SF9">
    <property type="entry name" value="GLUCOAMYLASE, INTRACELLULAR SPORULATION-SPECIFIC"/>
    <property type="match status" value="1"/>
</dbReference>
<evidence type="ECO:0000256" key="8">
    <source>
        <dbReference type="SAM" id="MobiDB-lite"/>
    </source>
</evidence>
<dbReference type="InterPro" id="IPR005036">
    <property type="entry name" value="CBM21_dom"/>
</dbReference>
<dbReference type="Gene3D" id="1.50.10.10">
    <property type="match status" value="1"/>
</dbReference>
<protein>
    <recommendedName>
        <fullName evidence="3">glucan 1,4-alpha-glucosidase</fullName>
        <ecNumber evidence="3">3.2.1.3</ecNumber>
    </recommendedName>
</protein>
<dbReference type="Pfam" id="PF03370">
    <property type="entry name" value="CBM_21"/>
    <property type="match status" value="1"/>
</dbReference>
<comment type="similarity">
    <text evidence="2">Belongs to the glycosyl hydrolase 15 family.</text>
</comment>
<dbReference type="InterPro" id="IPR012341">
    <property type="entry name" value="6hp_glycosidase-like_sf"/>
</dbReference>
<keyword evidence="6" id="KW-0326">Glycosidase</keyword>
<dbReference type="OrthoDB" id="6123450at2759"/>
<dbReference type="EC" id="3.2.1.3" evidence="3"/>
<dbReference type="Gene3D" id="2.60.40.2440">
    <property type="entry name" value="Carbohydrate binding type-21 domain"/>
    <property type="match status" value="1"/>
</dbReference>
<evidence type="ECO:0000313" key="10">
    <source>
        <dbReference type="EMBL" id="KAG2195020.1"/>
    </source>
</evidence>
<proteinExistence type="inferred from homology"/>
<organism evidence="10 11">
    <name type="scientific">Mucor saturninus</name>
    <dbReference type="NCBI Taxonomy" id="64648"/>
    <lineage>
        <taxon>Eukaryota</taxon>
        <taxon>Fungi</taxon>
        <taxon>Fungi incertae sedis</taxon>
        <taxon>Mucoromycota</taxon>
        <taxon>Mucoromycotina</taxon>
        <taxon>Mucoromycetes</taxon>
        <taxon>Mucorales</taxon>
        <taxon>Mucorineae</taxon>
        <taxon>Mucoraceae</taxon>
        <taxon>Mucor</taxon>
    </lineage>
</organism>
<name>A0A8H7UTH7_9FUNG</name>
<dbReference type="GO" id="GO:0000324">
    <property type="term" value="C:fungal-type vacuole"/>
    <property type="evidence" value="ECO:0007669"/>
    <property type="project" value="TreeGrafter"/>
</dbReference>
<evidence type="ECO:0000313" key="11">
    <source>
        <dbReference type="Proteomes" id="UP000603453"/>
    </source>
</evidence>
<dbReference type="PRINTS" id="PR00736">
    <property type="entry name" value="GLHYDRLASE15"/>
</dbReference>
<dbReference type="PANTHER" id="PTHR31616">
    <property type="entry name" value="TREHALASE"/>
    <property type="match status" value="1"/>
</dbReference>
<comment type="catalytic activity">
    <reaction evidence="1">
        <text>Hydrolysis of terminal (1-&gt;4)-linked alpha-D-glucose residues successively from non-reducing ends of the chains with release of beta-D-glucose.</text>
        <dbReference type="EC" id="3.2.1.3"/>
    </reaction>
</comment>
<evidence type="ECO:0000256" key="6">
    <source>
        <dbReference type="ARBA" id="ARBA00023295"/>
    </source>
</evidence>
<evidence type="ECO:0000256" key="7">
    <source>
        <dbReference type="ARBA" id="ARBA00023326"/>
    </source>
</evidence>
<sequence length="615" mass="66883">MIHSKCMSWPQESNKVINIQDIFLFYLSQIKYIKNEVSSHLKKQVLFILVGFSYVSATVVSTSLPTSEVKVQSYDYVAGKSFTGKIYVKNIDLTKVVSVIYSDATVDWNNNANLVKAAFSESISDTSYEFWTFSSSAISSIKEFYIKYDVSGKTYYDNNGSANYVVTTPPPTTTTSSSPTSTATETPPTSTSTAFPSGNSTISTWIKTQEGISRSAMIRNINPARAAKGFIAASLSTSGPDYYYSWTRDSALVSYVMANDYNTTLKGDATTVGLLKDYVTYSINAQSTSTACNCLGEPKFNADGSSFTGAWGRPQNDGPAERASSFILIADSILKQSGDDTYVTGTLKPAVFKDLDYVVSTWSDGCFDLWEEANGVHFYTLMVMRKGLIHGENFATRNGDATRASTYTTTANTLKTKIDTFWSGTYITVTQSLTGGVQKAGYDVSTLIAANSGSLADGFYTPGSDKILATAVVVESKFSSLYDINVNAPSYLGTAIGRYPEDTYNGNGNGQDNPWYLATSAYAELYYRAIKEWTLAGQVTVSSISLPFFKKFDTAAAEGTVYKVGTAAFNTMTQNVALGADKSISTDKNYALINGSMSEQYERGSEKSTEARDLT</sequence>